<dbReference type="HOGENOM" id="CLU_2468332_0_0_6"/>
<proteinExistence type="predicted"/>
<dbReference type="EMBL" id="AE009442">
    <property type="protein sequence ID" value="AAO28786.1"/>
    <property type="molecule type" value="Genomic_DNA"/>
</dbReference>
<dbReference type="AlphaFoldDB" id="Q87CX6"/>
<evidence type="ECO:0000313" key="1">
    <source>
        <dbReference type="EMBL" id="AAO28786.1"/>
    </source>
</evidence>
<accession>Q87CX6</accession>
<keyword evidence="2" id="KW-1185">Reference proteome</keyword>
<dbReference type="Proteomes" id="UP000002516">
    <property type="component" value="Chromosome"/>
</dbReference>
<dbReference type="RefSeq" id="WP_011097852.1">
    <property type="nucleotide sequence ID" value="NC_004556.1"/>
</dbReference>
<organism evidence="1 2">
    <name type="scientific">Xylella fastidiosa (strain Temecula1 / ATCC 700964)</name>
    <dbReference type="NCBI Taxonomy" id="183190"/>
    <lineage>
        <taxon>Bacteria</taxon>
        <taxon>Pseudomonadati</taxon>
        <taxon>Pseudomonadota</taxon>
        <taxon>Gammaproteobacteria</taxon>
        <taxon>Lysobacterales</taxon>
        <taxon>Lysobacteraceae</taxon>
        <taxon>Xylella</taxon>
    </lineage>
</organism>
<sequence length="88" mass="9740">MSKLSFLDVYPSFTSEYLNSLTLFISDLQHYIDSIDGSLANIFTDASDVSDEITLEAVESISQSLGEIVSELCYLKKRLLHLSSVQSG</sequence>
<protein>
    <submittedName>
        <fullName evidence="1">Uncharacterized protein</fullName>
    </submittedName>
</protein>
<dbReference type="KEGG" id="xft:PD_0921"/>
<reference evidence="1 2" key="1">
    <citation type="journal article" date="2003" name="J. Bacteriol.">
        <title>Comparative analyses of the complete genome sequences of Pierce's disease and citrus variegated chlorosis strains of Xylella fastidiosa.</title>
        <authorList>
            <person name="Van Sluys M.A."/>
            <person name="de Oliveira M.C."/>
            <person name="Monteiro-Vitorello C.B."/>
            <person name="Miyaki C.Y."/>
            <person name="Furlan L.R."/>
            <person name="Camargo L.E."/>
            <person name="da Silva A.C."/>
            <person name="Moon D.H."/>
            <person name="Takita M.A."/>
            <person name="Lemos E.G."/>
            <person name="Machado M.A."/>
            <person name="Ferro M.I."/>
            <person name="da Silva F.R."/>
            <person name="Goldman M.H."/>
            <person name="Goldman G.H."/>
            <person name="Lemos M.V."/>
            <person name="El-Dorry H."/>
            <person name="Tsai S.M."/>
            <person name="Carrer H."/>
            <person name="Carraro D.M."/>
            <person name="de Oliveira R.C."/>
            <person name="Nunes L.R."/>
            <person name="Siqueira W.J."/>
            <person name="Coutinho L.L."/>
            <person name="Kimura E.T."/>
            <person name="Ferro E.S."/>
            <person name="Harakava R."/>
            <person name="Kuramae E.E."/>
            <person name="Marino C.L."/>
            <person name="Giglioti E."/>
            <person name="Abreu I.L."/>
            <person name="Alves L.M."/>
            <person name="do Amaral A.M."/>
            <person name="Baia G.S."/>
            <person name="Blanco S.R."/>
            <person name="Brito M.S."/>
            <person name="Cannavan F.S."/>
            <person name="Celestino A.V."/>
            <person name="da Cunha A.F."/>
            <person name="Fenille R.C."/>
            <person name="Ferro J.A."/>
            <person name="Formighieri E.F."/>
            <person name="Kishi L.T."/>
            <person name="Leoni S.G."/>
            <person name="Oliveira A.R."/>
            <person name="Rosa V.E.Jr."/>
            <person name="Sassaki F.T."/>
            <person name="Sena J.A."/>
            <person name="de Souza A.A."/>
            <person name="Truffi D."/>
            <person name="Tsukumo F."/>
            <person name="Yanai G.M."/>
            <person name="Zaros L.G."/>
            <person name="Civerolo E.L."/>
            <person name="Simpson A.J."/>
            <person name="Almeida N.F.Jr."/>
            <person name="Setubal J.C."/>
            <person name="Kitajima J.P."/>
        </authorList>
    </citation>
    <scope>NUCLEOTIDE SEQUENCE [LARGE SCALE GENOMIC DNA]</scope>
    <source>
        <strain evidence="2">Temecula1 / ATCC 700964</strain>
    </source>
</reference>
<evidence type="ECO:0000313" key="2">
    <source>
        <dbReference type="Proteomes" id="UP000002516"/>
    </source>
</evidence>
<name>Q87CX6_XYLFT</name>
<gene>
    <name evidence="1" type="ordered locus">PD_0921</name>
</gene>